<feature type="site" description="Lowers pKa of active site Cys" evidence="9">
    <location>
        <position position="34"/>
    </location>
</feature>
<dbReference type="EMBL" id="QXTE01023863">
    <property type="protein sequence ID" value="TFJ94877.1"/>
    <property type="molecule type" value="Genomic_DNA"/>
</dbReference>
<evidence type="ECO:0000256" key="5">
    <source>
        <dbReference type="ARBA" id="ARBA00023315"/>
    </source>
</evidence>
<comment type="caution">
    <text evidence="11">The sequence shown here is derived from an EMBL/GenBank/DDBJ whole genome shotgun (WGS) entry which is preliminary data.</text>
</comment>
<proteinExistence type="inferred from homology"/>
<dbReference type="SUPFAM" id="SSF55681">
    <property type="entry name" value="Class II aaRS and biotin synthetases"/>
    <property type="match status" value="1"/>
</dbReference>
<keyword evidence="4" id="KW-0808">Transferase</keyword>
<protein>
    <recommendedName>
        <fullName evidence="3">lipoyl(octanoyl) transferase</fullName>
        <ecNumber evidence="3">2.3.1.181</ecNumber>
    </recommendedName>
    <alternativeName>
        <fullName evidence="6">Lipoate-protein ligase B</fullName>
    </alternativeName>
    <alternativeName>
        <fullName evidence="7">Lipoyl/octanoyl transferase</fullName>
    </alternativeName>
</protein>
<dbReference type="EC" id="2.3.1.181" evidence="3"/>
<evidence type="ECO:0000313" key="12">
    <source>
        <dbReference type="Proteomes" id="UP000297703"/>
    </source>
</evidence>
<keyword evidence="11" id="KW-0418">Kinase</keyword>
<evidence type="ECO:0000256" key="3">
    <source>
        <dbReference type="ARBA" id="ARBA00012334"/>
    </source>
</evidence>
<keyword evidence="5" id="KW-0012">Acyltransferase</keyword>
<dbReference type="STRING" id="55544.A0A4D9DF73"/>
<feature type="domain" description="BPL/LPL catalytic" evidence="10">
    <location>
        <begin position="1"/>
        <end position="107"/>
    </location>
</feature>
<keyword evidence="12" id="KW-1185">Reference proteome</keyword>
<dbReference type="PANTHER" id="PTHR10993">
    <property type="entry name" value="OCTANOYLTRANSFERASE"/>
    <property type="match status" value="1"/>
</dbReference>
<evidence type="ECO:0000259" key="10">
    <source>
        <dbReference type="PROSITE" id="PS51733"/>
    </source>
</evidence>
<evidence type="ECO:0000256" key="8">
    <source>
        <dbReference type="PIRSR" id="PIRSR016262-1"/>
    </source>
</evidence>
<dbReference type="Proteomes" id="UP000297703">
    <property type="component" value="Unassembled WGS sequence"/>
</dbReference>
<dbReference type="UniPathway" id="UPA00538">
    <property type="reaction ID" value="UER00592"/>
</dbReference>
<dbReference type="GO" id="GO:0016301">
    <property type="term" value="F:kinase activity"/>
    <property type="evidence" value="ECO:0007669"/>
    <property type="project" value="UniProtKB-KW"/>
</dbReference>
<dbReference type="OrthoDB" id="19908at2759"/>
<evidence type="ECO:0000256" key="7">
    <source>
        <dbReference type="ARBA" id="ARBA00033331"/>
    </source>
</evidence>
<reference evidence="11 12" key="1">
    <citation type="submission" date="2019-04" db="EMBL/GenBank/DDBJ databases">
        <title>Draft genome of the big-headed turtle Platysternon megacephalum.</title>
        <authorList>
            <person name="Gong S."/>
        </authorList>
    </citation>
    <scope>NUCLEOTIDE SEQUENCE [LARGE SCALE GENOMIC DNA]</scope>
    <source>
        <strain evidence="11">DO16091913</strain>
        <tissue evidence="11">Muscle</tissue>
    </source>
</reference>
<accession>A0A4D9DF73</accession>
<evidence type="ECO:0000313" key="11">
    <source>
        <dbReference type="EMBL" id="TFJ94877.1"/>
    </source>
</evidence>
<comment type="pathway">
    <text evidence="1">Protein modification; protein lipoylation via endogenous pathway; protein N(6)-(lipoyl)lysine from octanoyl-[acyl-carrier-protein]: step 1/2.</text>
</comment>
<reference evidence="11 12" key="2">
    <citation type="submission" date="2019-04" db="EMBL/GenBank/DDBJ databases">
        <title>The genome sequence of big-headed turtle.</title>
        <authorList>
            <person name="Gong S."/>
        </authorList>
    </citation>
    <scope>NUCLEOTIDE SEQUENCE [LARGE SCALE GENOMIC DNA]</scope>
    <source>
        <strain evidence="11">DO16091913</strain>
        <tissue evidence="11">Muscle</tissue>
    </source>
</reference>
<dbReference type="PANTHER" id="PTHR10993:SF7">
    <property type="entry name" value="LIPOYLTRANSFERASE 2, MITOCHONDRIAL-RELATED"/>
    <property type="match status" value="1"/>
</dbReference>
<dbReference type="AlphaFoldDB" id="A0A4D9DF73"/>
<sequence>MIDVCAEFGVHAERVKGRSGVWLPAAGPRQPERKIGAVGIRVSQNVTMHGFALNANCDLSWGTTIVPCGITDAGITSLTAETGLTVTPADLVDRVERAIVKNLPPFPRPADVEAAPSLSF</sequence>
<gene>
    <name evidence="11" type="ORF">DR999_PMT23875</name>
</gene>
<evidence type="ECO:0000256" key="2">
    <source>
        <dbReference type="ARBA" id="ARBA00007907"/>
    </source>
</evidence>
<evidence type="ECO:0000256" key="1">
    <source>
        <dbReference type="ARBA" id="ARBA00004821"/>
    </source>
</evidence>
<dbReference type="InterPro" id="IPR004143">
    <property type="entry name" value="BPL_LPL_catalytic"/>
</dbReference>
<feature type="active site" description="Acyl-thioester intermediate" evidence="8">
    <location>
        <position position="68"/>
    </location>
</feature>
<name>A0A4D9DF73_9SAUR</name>
<dbReference type="Pfam" id="PF21948">
    <property type="entry name" value="LplA-B_cat"/>
    <property type="match status" value="1"/>
</dbReference>
<dbReference type="GO" id="GO:0009249">
    <property type="term" value="P:protein lipoylation"/>
    <property type="evidence" value="ECO:0007669"/>
    <property type="project" value="InterPro"/>
</dbReference>
<evidence type="ECO:0000256" key="4">
    <source>
        <dbReference type="ARBA" id="ARBA00022679"/>
    </source>
</evidence>
<evidence type="ECO:0000256" key="9">
    <source>
        <dbReference type="PIRSR" id="PIRSR016262-3"/>
    </source>
</evidence>
<dbReference type="PIRSF" id="PIRSF016262">
    <property type="entry name" value="LPLase"/>
    <property type="match status" value="1"/>
</dbReference>
<organism evidence="11 12">
    <name type="scientific">Platysternon megacephalum</name>
    <name type="common">big-headed turtle</name>
    <dbReference type="NCBI Taxonomy" id="55544"/>
    <lineage>
        <taxon>Eukaryota</taxon>
        <taxon>Metazoa</taxon>
        <taxon>Chordata</taxon>
        <taxon>Craniata</taxon>
        <taxon>Vertebrata</taxon>
        <taxon>Euteleostomi</taxon>
        <taxon>Archelosauria</taxon>
        <taxon>Testudinata</taxon>
        <taxon>Testudines</taxon>
        <taxon>Cryptodira</taxon>
        <taxon>Durocryptodira</taxon>
        <taxon>Testudinoidea</taxon>
        <taxon>Platysternidae</taxon>
        <taxon>Platysternon</taxon>
    </lineage>
</organism>
<dbReference type="PROSITE" id="PS51733">
    <property type="entry name" value="BPL_LPL_CATALYTIC"/>
    <property type="match status" value="1"/>
</dbReference>
<dbReference type="Gene3D" id="3.30.930.10">
    <property type="entry name" value="Bira Bifunctional Protein, Domain 2"/>
    <property type="match status" value="1"/>
</dbReference>
<evidence type="ECO:0000256" key="6">
    <source>
        <dbReference type="ARBA" id="ARBA00030797"/>
    </source>
</evidence>
<dbReference type="GO" id="GO:0033819">
    <property type="term" value="F:lipoyl(octanoyl) transferase activity"/>
    <property type="evidence" value="ECO:0007669"/>
    <property type="project" value="UniProtKB-EC"/>
</dbReference>
<dbReference type="InterPro" id="IPR000544">
    <property type="entry name" value="Octanoyltransferase"/>
</dbReference>
<dbReference type="InterPro" id="IPR045864">
    <property type="entry name" value="aa-tRNA-synth_II/BPL/LPL"/>
</dbReference>
<comment type="similarity">
    <text evidence="2">Belongs to the LipB family.</text>
</comment>